<dbReference type="AlphaFoldDB" id="A0A2V5HYM5"/>
<gene>
    <name evidence="1" type="ORF">BP00DRAFT_248587</name>
</gene>
<keyword evidence="2" id="KW-1185">Reference proteome</keyword>
<sequence>MTGCCYYCYCCCCSKQCHDAHGQTRPTNKSGCGETQRAALVTTSSSILPSPSHPAPSVAQPPLFLSPTCIFFLRPTQSFSFHLPVFLLLSSVFWDASSAPLLPFYLTACGFLSRAFAKESSYI</sequence>
<dbReference type="EMBL" id="KZ825539">
    <property type="protein sequence ID" value="PYI28901.1"/>
    <property type="molecule type" value="Genomic_DNA"/>
</dbReference>
<reference evidence="1 2" key="1">
    <citation type="submission" date="2018-02" db="EMBL/GenBank/DDBJ databases">
        <title>The genomes of Aspergillus section Nigri reveals drivers in fungal speciation.</title>
        <authorList>
            <consortium name="DOE Joint Genome Institute"/>
            <person name="Vesth T.C."/>
            <person name="Nybo J."/>
            <person name="Theobald S."/>
            <person name="Brandl J."/>
            <person name="Frisvad J.C."/>
            <person name="Nielsen K.F."/>
            <person name="Lyhne E.K."/>
            <person name="Kogle M.E."/>
            <person name="Kuo A."/>
            <person name="Riley R."/>
            <person name="Clum A."/>
            <person name="Nolan M."/>
            <person name="Lipzen A."/>
            <person name="Salamov A."/>
            <person name="Henrissat B."/>
            <person name="Wiebenga A."/>
            <person name="De vries R.P."/>
            <person name="Grigoriev I.V."/>
            <person name="Mortensen U.H."/>
            <person name="Andersen M.R."/>
            <person name="Baker S.E."/>
        </authorList>
    </citation>
    <scope>NUCLEOTIDE SEQUENCE [LARGE SCALE GENOMIC DNA]</scope>
    <source>
        <strain evidence="1 2">CBS 114.80</strain>
    </source>
</reference>
<proteinExistence type="predicted"/>
<name>A0A2V5HYM5_9EURO</name>
<dbReference type="Proteomes" id="UP000248817">
    <property type="component" value="Unassembled WGS sequence"/>
</dbReference>
<accession>A0A2V5HYM5</accession>
<evidence type="ECO:0000313" key="1">
    <source>
        <dbReference type="EMBL" id="PYI28901.1"/>
    </source>
</evidence>
<evidence type="ECO:0000313" key="2">
    <source>
        <dbReference type="Proteomes" id="UP000248817"/>
    </source>
</evidence>
<organism evidence="1 2">
    <name type="scientific">Aspergillus indologenus CBS 114.80</name>
    <dbReference type="NCBI Taxonomy" id="1450541"/>
    <lineage>
        <taxon>Eukaryota</taxon>
        <taxon>Fungi</taxon>
        <taxon>Dikarya</taxon>
        <taxon>Ascomycota</taxon>
        <taxon>Pezizomycotina</taxon>
        <taxon>Eurotiomycetes</taxon>
        <taxon>Eurotiomycetidae</taxon>
        <taxon>Eurotiales</taxon>
        <taxon>Aspergillaceae</taxon>
        <taxon>Aspergillus</taxon>
        <taxon>Aspergillus subgen. Circumdati</taxon>
    </lineage>
</organism>
<protein>
    <submittedName>
        <fullName evidence="1">Uncharacterized protein</fullName>
    </submittedName>
</protein>